<feature type="region of interest" description="Disordered" evidence="1">
    <location>
        <begin position="1"/>
        <end position="26"/>
    </location>
</feature>
<evidence type="ECO:0000313" key="3">
    <source>
        <dbReference type="EMBL" id="MEQ2266609.1"/>
    </source>
</evidence>
<keyword evidence="2" id="KW-0812">Transmembrane</keyword>
<comment type="caution">
    <text evidence="3">The sequence shown here is derived from an EMBL/GenBank/DDBJ whole genome shotgun (WGS) entry which is preliminary data.</text>
</comment>
<feature type="transmembrane region" description="Helical" evidence="2">
    <location>
        <begin position="101"/>
        <end position="122"/>
    </location>
</feature>
<dbReference type="EMBL" id="JAHRIM010040421">
    <property type="protein sequence ID" value="MEQ2266609.1"/>
    <property type="molecule type" value="Genomic_DNA"/>
</dbReference>
<feature type="compositionally biased region" description="Basic and acidic residues" evidence="1">
    <location>
        <begin position="71"/>
        <end position="81"/>
    </location>
</feature>
<organism evidence="3 4">
    <name type="scientific">Xenotaenia resolanae</name>
    <dbReference type="NCBI Taxonomy" id="208358"/>
    <lineage>
        <taxon>Eukaryota</taxon>
        <taxon>Metazoa</taxon>
        <taxon>Chordata</taxon>
        <taxon>Craniata</taxon>
        <taxon>Vertebrata</taxon>
        <taxon>Euteleostomi</taxon>
        <taxon>Actinopterygii</taxon>
        <taxon>Neopterygii</taxon>
        <taxon>Teleostei</taxon>
        <taxon>Neoteleostei</taxon>
        <taxon>Acanthomorphata</taxon>
        <taxon>Ovalentaria</taxon>
        <taxon>Atherinomorphae</taxon>
        <taxon>Cyprinodontiformes</taxon>
        <taxon>Goodeidae</taxon>
        <taxon>Xenotaenia</taxon>
    </lineage>
</organism>
<feature type="compositionally biased region" description="Basic and acidic residues" evidence="1">
    <location>
        <begin position="1"/>
        <end position="11"/>
    </location>
</feature>
<feature type="region of interest" description="Disordered" evidence="1">
    <location>
        <begin position="63"/>
        <end position="86"/>
    </location>
</feature>
<evidence type="ECO:0000256" key="2">
    <source>
        <dbReference type="SAM" id="Phobius"/>
    </source>
</evidence>
<keyword evidence="2" id="KW-1133">Transmembrane helix</keyword>
<gene>
    <name evidence="3" type="ORF">XENORESO_012481</name>
</gene>
<keyword evidence="2" id="KW-0472">Membrane</keyword>
<reference evidence="3 4" key="1">
    <citation type="submission" date="2021-06" db="EMBL/GenBank/DDBJ databases">
        <authorList>
            <person name="Palmer J.M."/>
        </authorList>
    </citation>
    <scope>NUCLEOTIDE SEQUENCE [LARGE SCALE GENOMIC DNA]</scope>
    <source>
        <strain evidence="3 4">XR_2019</strain>
        <tissue evidence="3">Muscle</tissue>
    </source>
</reference>
<accession>A0ABV0WBZ1</accession>
<evidence type="ECO:0000313" key="4">
    <source>
        <dbReference type="Proteomes" id="UP001444071"/>
    </source>
</evidence>
<sequence length="132" mass="14596">MCDKPPERLYQGRDSSLTTPPPPAREAPHALCARITGGLYIYLYTRSGTGAVTRVFKKALGLRPQQLPPESGRRRTEDRTDAALPGSAPDMQSLISPVTKAILVALFIFAILLILYVILWYICRDVDCDHGI</sequence>
<protein>
    <submittedName>
        <fullName evidence="3">Uncharacterized protein</fullName>
    </submittedName>
</protein>
<name>A0ABV0WBZ1_9TELE</name>
<keyword evidence="4" id="KW-1185">Reference proteome</keyword>
<dbReference type="Proteomes" id="UP001444071">
    <property type="component" value="Unassembled WGS sequence"/>
</dbReference>
<evidence type="ECO:0000256" key="1">
    <source>
        <dbReference type="SAM" id="MobiDB-lite"/>
    </source>
</evidence>
<proteinExistence type="predicted"/>